<name>A0A2G8LBT4_STIJA</name>
<keyword evidence="7" id="KW-1133">Transmembrane helix</keyword>
<dbReference type="InterPro" id="IPR036396">
    <property type="entry name" value="Cyt_P450_sf"/>
</dbReference>
<feature type="transmembrane region" description="Helical" evidence="7">
    <location>
        <begin position="12"/>
        <end position="32"/>
    </location>
</feature>
<keyword evidence="7" id="KW-0472">Membrane</keyword>
<comment type="similarity">
    <text evidence="1">Belongs to the cytochrome P450 family.</text>
</comment>
<evidence type="ECO:0000313" key="9">
    <source>
        <dbReference type="Proteomes" id="UP000230750"/>
    </source>
</evidence>
<keyword evidence="8" id="KW-0456">Lyase</keyword>
<organism evidence="8 9">
    <name type="scientific">Stichopus japonicus</name>
    <name type="common">Sea cucumber</name>
    <dbReference type="NCBI Taxonomy" id="307972"/>
    <lineage>
        <taxon>Eukaryota</taxon>
        <taxon>Metazoa</taxon>
        <taxon>Echinodermata</taxon>
        <taxon>Eleutherozoa</taxon>
        <taxon>Echinozoa</taxon>
        <taxon>Holothuroidea</taxon>
        <taxon>Aspidochirotacea</taxon>
        <taxon>Aspidochirotida</taxon>
        <taxon>Stichopodidae</taxon>
        <taxon>Apostichopus</taxon>
    </lineage>
</organism>
<keyword evidence="2" id="KW-0349">Heme</keyword>
<protein>
    <submittedName>
        <fullName evidence="8">Putative steroid 17-alpha-hydroxylase/17,20 lyase</fullName>
    </submittedName>
</protein>
<dbReference type="EMBL" id="MRZV01000134">
    <property type="protein sequence ID" value="PIK57697.1"/>
    <property type="molecule type" value="Genomic_DNA"/>
</dbReference>
<reference evidence="8 9" key="1">
    <citation type="journal article" date="2017" name="PLoS Biol.">
        <title>The sea cucumber genome provides insights into morphological evolution and visceral regeneration.</title>
        <authorList>
            <person name="Zhang X."/>
            <person name="Sun L."/>
            <person name="Yuan J."/>
            <person name="Sun Y."/>
            <person name="Gao Y."/>
            <person name="Zhang L."/>
            <person name="Li S."/>
            <person name="Dai H."/>
            <person name="Hamel J.F."/>
            <person name="Liu C."/>
            <person name="Yu Y."/>
            <person name="Liu S."/>
            <person name="Lin W."/>
            <person name="Guo K."/>
            <person name="Jin S."/>
            <person name="Xu P."/>
            <person name="Storey K.B."/>
            <person name="Huan P."/>
            <person name="Zhang T."/>
            <person name="Zhou Y."/>
            <person name="Zhang J."/>
            <person name="Lin C."/>
            <person name="Li X."/>
            <person name="Xing L."/>
            <person name="Huo D."/>
            <person name="Sun M."/>
            <person name="Wang L."/>
            <person name="Mercier A."/>
            <person name="Li F."/>
            <person name="Yang H."/>
            <person name="Xiang J."/>
        </authorList>
    </citation>
    <scope>NUCLEOTIDE SEQUENCE [LARGE SCALE GENOMIC DNA]</scope>
    <source>
        <strain evidence="8">Shaxun</strain>
        <tissue evidence="8">Muscle</tissue>
    </source>
</reference>
<dbReference type="GO" id="GO:0042448">
    <property type="term" value="P:progesterone metabolic process"/>
    <property type="evidence" value="ECO:0007669"/>
    <property type="project" value="TreeGrafter"/>
</dbReference>
<keyword evidence="6" id="KW-0503">Monooxygenase</keyword>
<dbReference type="GO" id="GO:0005506">
    <property type="term" value="F:iron ion binding"/>
    <property type="evidence" value="ECO:0007669"/>
    <property type="project" value="InterPro"/>
</dbReference>
<dbReference type="PANTHER" id="PTHR24289">
    <property type="entry name" value="STEROID 17-ALPHA-HYDROXYLASE/17,20 LYASE"/>
    <property type="match status" value="1"/>
</dbReference>
<evidence type="ECO:0000313" key="8">
    <source>
        <dbReference type="EMBL" id="PIK57697.1"/>
    </source>
</evidence>
<keyword evidence="3" id="KW-0479">Metal-binding</keyword>
<keyword evidence="7" id="KW-0812">Transmembrane</keyword>
<dbReference type="InterPro" id="IPR002401">
    <property type="entry name" value="Cyt_P450_E_grp-I"/>
</dbReference>
<gene>
    <name evidence="8" type="ORF">BSL78_05381</name>
</gene>
<accession>A0A2G8LBT4</accession>
<keyword evidence="4" id="KW-0560">Oxidoreductase</keyword>
<dbReference type="Gene3D" id="1.10.630.10">
    <property type="entry name" value="Cytochrome P450"/>
    <property type="match status" value="1"/>
</dbReference>
<keyword evidence="5" id="KW-0408">Iron</keyword>
<dbReference type="PRINTS" id="PR00463">
    <property type="entry name" value="EP450I"/>
</dbReference>
<evidence type="ECO:0000256" key="4">
    <source>
        <dbReference type="ARBA" id="ARBA00023002"/>
    </source>
</evidence>
<dbReference type="GO" id="GO:0004508">
    <property type="term" value="F:steroid 17-alpha-monooxygenase activity"/>
    <property type="evidence" value="ECO:0007669"/>
    <property type="project" value="TreeGrafter"/>
</dbReference>
<evidence type="ECO:0000256" key="5">
    <source>
        <dbReference type="ARBA" id="ARBA00023004"/>
    </source>
</evidence>
<evidence type="ECO:0000256" key="7">
    <source>
        <dbReference type="SAM" id="Phobius"/>
    </source>
</evidence>
<dbReference type="Proteomes" id="UP000230750">
    <property type="component" value="Unassembled WGS sequence"/>
</dbReference>
<dbReference type="InterPro" id="IPR001128">
    <property type="entry name" value="Cyt_P450"/>
</dbReference>
<dbReference type="GO" id="GO:0016829">
    <property type="term" value="F:lyase activity"/>
    <property type="evidence" value="ECO:0007669"/>
    <property type="project" value="UniProtKB-KW"/>
</dbReference>
<evidence type="ECO:0000256" key="1">
    <source>
        <dbReference type="ARBA" id="ARBA00010617"/>
    </source>
</evidence>
<evidence type="ECO:0000256" key="2">
    <source>
        <dbReference type="ARBA" id="ARBA00022617"/>
    </source>
</evidence>
<sequence length="330" mass="37333">MLNFVESSGAVNNGTSIALVTAATVIVGIWVWSQQKPSKNFPPGPKGWPVIGNILEFASGKPPYVLFMDYAEKYGDIFSLRIGQRWTVVLNGSCTIKEALVKKAVEFANRPNTFSLETITEGGTDILGGQYTQPSWKLHRKLVLSAFRSLAIGNNEHFEKLVYSVLPGMITSLDENQSKASTQNRYLVLASTTFLQPCVLVNNFFKVFAKNCLAFRYEFNGPDIAHWMELSRRFLDIGGKGLIADFIPMFIHIPTKRARDLRELSAEFLGKIEEEIKEHREKYDGGEPKDLIEMLFHYKEEMKREGKEDMNQITDTHIKQTVSDVFNGHV</sequence>
<dbReference type="SUPFAM" id="SSF48264">
    <property type="entry name" value="Cytochrome P450"/>
    <property type="match status" value="1"/>
</dbReference>
<dbReference type="Pfam" id="PF00067">
    <property type="entry name" value="p450"/>
    <property type="match status" value="1"/>
</dbReference>
<evidence type="ECO:0000256" key="6">
    <source>
        <dbReference type="ARBA" id="ARBA00023033"/>
    </source>
</evidence>
<dbReference type="OrthoDB" id="1055148at2759"/>
<dbReference type="AlphaFoldDB" id="A0A2G8LBT4"/>
<evidence type="ECO:0000256" key="3">
    <source>
        <dbReference type="ARBA" id="ARBA00022723"/>
    </source>
</evidence>
<dbReference type="GO" id="GO:0042446">
    <property type="term" value="P:hormone biosynthetic process"/>
    <property type="evidence" value="ECO:0007669"/>
    <property type="project" value="TreeGrafter"/>
</dbReference>
<proteinExistence type="inferred from homology"/>
<keyword evidence="9" id="KW-1185">Reference proteome</keyword>
<dbReference type="STRING" id="307972.A0A2G8LBT4"/>
<dbReference type="PANTHER" id="PTHR24289:SF20">
    <property type="entry name" value="STEROID 17-ALPHA-HYDROXYLASE_17,20 LYASE"/>
    <property type="match status" value="1"/>
</dbReference>
<comment type="caution">
    <text evidence="8">The sequence shown here is derived from an EMBL/GenBank/DDBJ whole genome shotgun (WGS) entry which is preliminary data.</text>
</comment>
<dbReference type="GO" id="GO:0020037">
    <property type="term" value="F:heme binding"/>
    <property type="evidence" value="ECO:0007669"/>
    <property type="project" value="InterPro"/>
</dbReference>